<organism evidence="1 2">
    <name type="scientific">Paraglomus occultum</name>
    <dbReference type="NCBI Taxonomy" id="144539"/>
    <lineage>
        <taxon>Eukaryota</taxon>
        <taxon>Fungi</taxon>
        <taxon>Fungi incertae sedis</taxon>
        <taxon>Mucoromycota</taxon>
        <taxon>Glomeromycotina</taxon>
        <taxon>Glomeromycetes</taxon>
        <taxon>Paraglomerales</taxon>
        <taxon>Paraglomeraceae</taxon>
        <taxon>Paraglomus</taxon>
    </lineage>
</organism>
<comment type="caution">
    <text evidence="1">The sequence shown here is derived from an EMBL/GenBank/DDBJ whole genome shotgun (WGS) entry which is preliminary data.</text>
</comment>
<evidence type="ECO:0000313" key="1">
    <source>
        <dbReference type="EMBL" id="CAG8675772.1"/>
    </source>
</evidence>
<keyword evidence="2" id="KW-1185">Reference proteome</keyword>
<accession>A0A9N9EEX7</accession>
<feature type="non-terminal residue" evidence="1">
    <location>
        <position position="1"/>
    </location>
</feature>
<dbReference type="Proteomes" id="UP000789572">
    <property type="component" value="Unassembled WGS sequence"/>
</dbReference>
<dbReference type="OrthoDB" id="10580368at2759"/>
<feature type="non-terminal residue" evidence="1">
    <location>
        <position position="77"/>
    </location>
</feature>
<sequence length="77" mass="9032">HVVRIKRSKYKALAVIKTDKYEDKDIPWSLPIDDSKLVRVTKGDEDYEERNRQSQFTAKLTELPRSASEVLLLRCLK</sequence>
<proteinExistence type="predicted"/>
<protein>
    <submittedName>
        <fullName evidence="1">5554_t:CDS:1</fullName>
    </submittedName>
</protein>
<evidence type="ECO:0000313" key="2">
    <source>
        <dbReference type="Proteomes" id="UP000789572"/>
    </source>
</evidence>
<dbReference type="EMBL" id="CAJVPJ010007482">
    <property type="protein sequence ID" value="CAG8675772.1"/>
    <property type="molecule type" value="Genomic_DNA"/>
</dbReference>
<dbReference type="AlphaFoldDB" id="A0A9N9EEX7"/>
<reference evidence="1" key="1">
    <citation type="submission" date="2021-06" db="EMBL/GenBank/DDBJ databases">
        <authorList>
            <person name="Kallberg Y."/>
            <person name="Tangrot J."/>
            <person name="Rosling A."/>
        </authorList>
    </citation>
    <scope>NUCLEOTIDE SEQUENCE</scope>
    <source>
        <strain evidence="1">IA702</strain>
    </source>
</reference>
<gene>
    <name evidence="1" type="ORF">POCULU_LOCUS11223</name>
</gene>
<name>A0A9N9EEX7_9GLOM</name>